<gene>
    <name evidence="1" type="ORF">LCGC14_2723820</name>
</gene>
<protein>
    <submittedName>
        <fullName evidence="1">Uncharacterized protein</fullName>
    </submittedName>
</protein>
<organism evidence="1">
    <name type="scientific">marine sediment metagenome</name>
    <dbReference type="NCBI Taxonomy" id="412755"/>
    <lineage>
        <taxon>unclassified sequences</taxon>
        <taxon>metagenomes</taxon>
        <taxon>ecological metagenomes</taxon>
    </lineage>
</organism>
<dbReference type="AlphaFoldDB" id="A0A0F8ZWT2"/>
<feature type="non-terminal residue" evidence="1">
    <location>
        <position position="1"/>
    </location>
</feature>
<dbReference type="EMBL" id="LAZR01049136">
    <property type="protein sequence ID" value="KKK90355.1"/>
    <property type="molecule type" value="Genomic_DNA"/>
</dbReference>
<reference evidence="1" key="1">
    <citation type="journal article" date="2015" name="Nature">
        <title>Complex archaea that bridge the gap between prokaryotes and eukaryotes.</title>
        <authorList>
            <person name="Spang A."/>
            <person name="Saw J.H."/>
            <person name="Jorgensen S.L."/>
            <person name="Zaremba-Niedzwiedzka K."/>
            <person name="Martijn J."/>
            <person name="Lind A.E."/>
            <person name="van Eijk R."/>
            <person name="Schleper C."/>
            <person name="Guy L."/>
            <person name="Ettema T.J."/>
        </authorList>
    </citation>
    <scope>NUCLEOTIDE SEQUENCE</scope>
</reference>
<accession>A0A0F8ZWT2</accession>
<proteinExistence type="predicted"/>
<evidence type="ECO:0000313" key="1">
    <source>
        <dbReference type="EMBL" id="KKK90355.1"/>
    </source>
</evidence>
<name>A0A0F8ZWT2_9ZZZZ</name>
<sequence length="32" mass="3519">YDFLAGKLGISIAEVHAACQIERRAREPMTTA</sequence>
<comment type="caution">
    <text evidence="1">The sequence shown here is derived from an EMBL/GenBank/DDBJ whole genome shotgun (WGS) entry which is preliminary data.</text>
</comment>